<dbReference type="PROSITE" id="PS51203">
    <property type="entry name" value="CS"/>
    <property type="match status" value="1"/>
</dbReference>
<dbReference type="Gene3D" id="2.60.40.790">
    <property type="match status" value="1"/>
</dbReference>
<dbReference type="EMBL" id="JARGDH010000049">
    <property type="protein sequence ID" value="KAL0263987.1"/>
    <property type="molecule type" value="Genomic_DNA"/>
</dbReference>
<proteinExistence type="inferred from homology"/>
<dbReference type="InterPro" id="IPR008978">
    <property type="entry name" value="HSP20-like_chaperone"/>
</dbReference>
<keyword evidence="1" id="KW-0342">GTP-binding</keyword>
<evidence type="ECO:0000259" key="3">
    <source>
        <dbReference type="PROSITE" id="PS51719"/>
    </source>
</evidence>
<dbReference type="SUPFAM" id="SSF52540">
    <property type="entry name" value="P-loop containing nucleoside triphosphate hydrolases"/>
    <property type="match status" value="1"/>
</dbReference>
<evidence type="ECO:0000313" key="4">
    <source>
        <dbReference type="EMBL" id="KAL0263987.1"/>
    </source>
</evidence>
<dbReference type="Pfam" id="PF00735">
    <property type="entry name" value="Septin"/>
    <property type="match status" value="1"/>
</dbReference>
<dbReference type="AlphaFoldDB" id="A0AAW2H6J0"/>
<dbReference type="CDD" id="cd06467">
    <property type="entry name" value="p23_NUDC_like"/>
    <property type="match status" value="1"/>
</dbReference>
<dbReference type="SUPFAM" id="SSF49764">
    <property type="entry name" value="HSP20-like chaperones"/>
    <property type="match status" value="1"/>
</dbReference>
<dbReference type="InterPro" id="IPR030379">
    <property type="entry name" value="G_SEPTIN_dom"/>
</dbReference>
<keyword evidence="1" id="KW-0547">Nucleotide-binding</keyword>
<dbReference type="InterPro" id="IPR027417">
    <property type="entry name" value="P-loop_NTPase"/>
</dbReference>
<evidence type="ECO:0000256" key="1">
    <source>
        <dbReference type="RuleBase" id="RU004560"/>
    </source>
</evidence>
<protein>
    <submittedName>
        <fullName evidence="4">Uncharacterized protein</fullName>
    </submittedName>
</protein>
<dbReference type="InterPro" id="IPR007052">
    <property type="entry name" value="CS_dom"/>
</dbReference>
<gene>
    <name evidence="4" type="ORF">PYX00_011012</name>
</gene>
<feature type="domain" description="Septin-type G" evidence="3">
    <location>
        <begin position="179"/>
        <end position="462"/>
    </location>
</feature>
<organism evidence="4">
    <name type="scientific">Menopon gallinae</name>
    <name type="common">poultry shaft louse</name>
    <dbReference type="NCBI Taxonomy" id="328185"/>
    <lineage>
        <taxon>Eukaryota</taxon>
        <taxon>Metazoa</taxon>
        <taxon>Ecdysozoa</taxon>
        <taxon>Arthropoda</taxon>
        <taxon>Hexapoda</taxon>
        <taxon>Insecta</taxon>
        <taxon>Pterygota</taxon>
        <taxon>Neoptera</taxon>
        <taxon>Paraneoptera</taxon>
        <taxon>Psocodea</taxon>
        <taxon>Troctomorpha</taxon>
        <taxon>Phthiraptera</taxon>
        <taxon>Amblycera</taxon>
        <taxon>Menoponidae</taxon>
        <taxon>Menopon</taxon>
    </lineage>
</organism>
<dbReference type="Pfam" id="PF04969">
    <property type="entry name" value="CS"/>
    <property type="match status" value="1"/>
</dbReference>
<feature type="domain" description="CS" evidence="2">
    <location>
        <begin position="1"/>
        <end position="87"/>
    </location>
</feature>
<evidence type="ECO:0000259" key="2">
    <source>
        <dbReference type="PROSITE" id="PS51203"/>
    </source>
</evidence>
<comment type="caution">
    <text evidence="4">The sequence shown here is derived from an EMBL/GenBank/DDBJ whole genome shotgun (WGS) entry which is preliminary data.</text>
</comment>
<dbReference type="PROSITE" id="PS51719">
    <property type="entry name" value="G_SEPTIN"/>
    <property type="match status" value="1"/>
</dbReference>
<sequence>MYSEGYTWTQEFTEVEMTLEVPSPVERSAIKFTATQDRLTIVYRDTVLVDGDLSSPINADETYWYIVDSKLKFVLCKKKGAWWDCVIKGHRKVDVAKLAESKTISDLSTLDPEERGVVEEMMHNQKLKAQGKSREDLEKEEILRRLVEKNSQLQPPGDAAKGIGVSNLPNQRYQTPFRRKIDYNIMVVGANGLGKTTFLNMLLDTDRIPGGKTLCEDILPSRYLYNNGNLVPAPADGACDTATRADSVIAFRQYAADVVEKGFSVSLTLLEVDNLGNSVSNDRCWEPIEEYIRRQFAVYQESEAAMIKLHIKDTRIHACLFFIDPNPEGLRCVDVCVMKRISKLCNLIPVVAKSDMLSPSEIQQCYNKIRKDMYDHGLHFFCGEGGDDATENAPPYFLVSFSKSENGDYVREYPWGVLQLESPAPNDFPIIQDLLIKKKFCELRESTEQFYMNFKISQLIEKHGLSSEILKKKEHGVPRYAAS</sequence>
<dbReference type="PANTHER" id="PTHR18884">
    <property type="entry name" value="SEPTIN"/>
    <property type="match status" value="1"/>
</dbReference>
<comment type="similarity">
    <text evidence="1">Belongs to the TRAFAC class TrmE-Era-EngA-EngB-Septin-like GTPase superfamily. Septin GTPase family.</text>
</comment>
<accession>A0AAW2H6J0</accession>
<reference evidence="4" key="1">
    <citation type="journal article" date="2024" name="Gigascience">
        <title>Chromosome-level genome of the poultry shaft louse Menopon gallinae provides insight into the host-switching and adaptive evolution of parasitic lice.</title>
        <authorList>
            <person name="Xu Y."/>
            <person name="Ma L."/>
            <person name="Liu S."/>
            <person name="Liang Y."/>
            <person name="Liu Q."/>
            <person name="He Z."/>
            <person name="Tian L."/>
            <person name="Duan Y."/>
            <person name="Cai W."/>
            <person name="Li H."/>
            <person name="Song F."/>
        </authorList>
    </citation>
    <scope>NUCLEOTIDE SEQUENCE</scope>
    <source>
        <strain evidence="4">Cailab_2023a</strain>
    </source>
</reference>
<name>A0AAW2H6J0_9NEOP</name>
<dbReference type="GO" id="GO:0005525">
    <property type="term" value="F:GTP binding"/>
    <property type="evidence" value="ECO:0007669"/>
    <property type="project" value="UniProtKB-KW"/>
</dbReference>
<dbReference type="Gene3D" id="3.40.50.300">
    <property type="entry name" value="P-loop containing nucleotide triphosphate hydrolases"/>
    <property type="match status" value="1"/>
</dbReference>